<keyword evidence="3" id="KW-1185">Reference proteome</keyword>
<feature type="compositionally biased region" description="Polar residues" evidence="1">
    <location>
        <begin position="65"/>
        <end position="74"/>
    </location>
</feature>
<comment type="caution">
    <text evidence="2">The sequence shown here is derived from an EMBL/GenBank/DDBJ whole genome shotgun (WGS) entry which is preliminary data.</text>
</comment>
<dbReference type="RefSeq" id="XP_026609441.1">
    <property type="nucleotide sequence ID" value="XM_026754257.1"/>
</dbReference>
<accession>A0A397G165</accession>
<evidence type="ECO:0000256" key="1">
    <source>
        <dbReference type="SAM" id="MobiDB-lite"/>
    </source>
</evidence>
<evidence type="ECO:0000313" key="3">
    <source>
        <dbReference type="Proteomes" id="UP000215305"/>
    </source>
</evidence>
<feature type="region of interest" description="Disordered" evidence="1">
    <location>
        <begin position="46"/>
        <end position="108"/>
    </location>
</feature>
<dbReference type="EMBL" id="NKHU02000592">
    <property type="protein sequence ID" value="RHZ43046.1"/>
    <property type="molecule type" value="Genomic_DNA"/>
</dbReference>
<dbReference type="STRING" id="41047.A0A397G165"/>
<proteinExistence type="predicted"/>
<organism evidence="2 3">
    <name type="scientific">Aspergillus thermomutatus</name>
    <name type="common">Neosartorya pseudofischeri</name>
    <dbReference type="NCBI Taxonomy" id="41047"/>
    <lineage>
        <taxon>Eukaryota</taxon>
        <taxon>Fungi</taxon>
        <taxon>Dikarya</taxon>
        <taxon>Ascomycota</taxon>
        <taxon>Pezizomycotina</taxon>
        <taxon>Eurotiomycetes</taxon>
        <taxon>Eurotiomycetidae</taxon>
        <taxon>Eurotiales</taxon>
        <taxon>Aspergillaceae</taxon>
        <taxon>Aspergillus</taxon>
        <taxon>Aspergillus subgen. Fumigati</taxon>
    </lineage>
</organism>
<reference evidence="2" key="1">
    <citation type="submission" date="2018-08" db="EMBL/GenBank/DDBJ databases">
        <title>Draft genome sequence of azole-resistant Aspergillus thermomutatus (Neosartorya pseudofischeri) strain HMR AF 39, isolated from a human nasal aspirate.</title>
        <authorList>
            <person name="Parent-Michaud M."/>
            <person name="Dufresne P.J."/>
            <person name="Fournier E."/>
            <person name="Martineau C."/>
            <person name="Moreira S."/>
            <person name="Perkins V."/>
            <person name="De Repentigny L."/>
            <person name="Dufresne S.F."/>
        </authorList>
    </citation>
    <scope>NUCLEOTIDE SEQUENCE [LARGE SCALE GENOMIC DNA]</scope>
    <source>
        <strain evidence="2">HMR AF 39</strain>
    </source>
</reference>
<feature type="non-terminal residue" evidence="2">
    <location>
        <position position="108"/>
    </location>
</feature>
<protein>
    <submittedName>
        <fullName evidence="2">Uncharacterized protein</fullName>
    </submittedName>
</protein>
<dbReference type="AlphaFoldDB" id="A0A397G165"/>
<dbReference type="VEuPathDB" id="FungiDB:CDV56_100638"/>
<dbReference type="GeneID" id="38122612"/>
<gene>
    <name evidence="2" type="ORF">CDV56_100638</name>
</gene>
<dbReference type="OrthoDB" id="4502494at2759"/>
<name>A0A397G165_ASPTH</name>
<dbReference type="Proteomes" id="UP000215305">
    <property type="component" value="Unassembled WGS sequence"/>
</dbReference>
<sequence>MPEETLSTLLEQAISHELRSMLMHNQPPSREYHQFARFLQDLENHRRQYTTNQPPVVKTYAATARPTQRPQSPQGPSPVAAKPTKQPWRPTIQRNEHTPAQQYDPMDL</sequence>
<evidence type="ECO:0000313" key="2">
    <source>
        <dbReference type="EMBL" id="RHZ43046.1"/>
    </source>
</evidence>